<evidence type="ECO:0000313" key="2">
    <source>
        <dbReference type="EMBL" id="KAJ9140750.1"/>
    </source>
</evidence>
<dbReference type="PANTHER" id="PTHR31964:SF134">
    <property type="entry name" value="ADENINE NUCLEOTIDE ALPHA HYDROLASES-LIKE SUPERFAMILY PROTEIN"/>
    <property type="match status" value="1"/>
</dbReference>
<dbReference type="EMBL" id="JARPOI010000017">
    <property type="protein sequence ID" value="KAJ9140750.1"/>
    <property type="molecule type" value="Genomic_DNA"/>
</dbReference>
<keyword evidence="3" id="KW-1185">Reference proteome</keyword>
<name>A0ABQ9KLL0_HEVBR</name>
<proteinExistence type="predicted"/>
<dbReference type="InterPro" id="IPR014729">
    <property type="entry name" value="Rossmann-like_a/b/a_fold"/>
</dbReference>
<dbReference type="PANTHER" id="PTHR31964">
    <property type="entry name" value="ADENINE NUCLEOTIDE ALPHA HYDROLASES-LIKE SUPERFAMILY PROTEIN"/>
    <property type="match status" value="1"/>
</dbReference>
<evidence type="ECO:0000259" key="1">
    <source>
        <dbReference type="Pfam" id="PF00582"/>
    </source>
</evidence>
<accession>A0ABQ9KLL0</accession>
<comment type="caution">
    <text evidence="2">The sequence shown here is derived from an EMBL/GenBank/DDBJ whole genome shotgun (WGS) entry which is preliminary data.</text>
</comment>
<dbReference type="Proteomes" id="UP001174677">
    <property type="component" value="Chromosome 17"/>
</dbReference>
<organism evidence="2 3">
    <name type="scientific">Hevea brasiliensis</name>
    <name type="common">Para rubber tree</name>
    <name type="synonym">Siphonia brasiliensis</name>
    <dbReference type="NCBI Taxonomy" id="3981"/>
    <lineage>
        <taxon>Eukaryota</taxon>
        <taxon>Viridiplantae</taxon>
        <taxon>Streptophyta</taxon>
        <taxon>Embryophyta</taxon>
        <taxon>Tracheophyta</taxon>
        <taxon>Spermatophyta</taxon>
        <taxon>Magnoliopsida</taxon>
        <taxon>eudicotyledons</taxon>
        <taxon>Gunneridae</taxon>
        <taxon>Pentapetalae</taxon>
        <taxon>rosids</taxon>
        <taxon>fabids</taxon>
        <taxon>Malpighiales</taxon>
        <taxon>Euphorbiaceae</taxon>
        <taxon>Crotonoideae</taxon>
        <taxon>Micrandreae</taxon>
        <taxon>Hevea</taxon>
    </lineage>
</organism>
<dbReference type="InterPro" id="IPR006015">
    <property type="entry name" value="Universal_stress_UspA"/>
</dbReference>
<feature type="domain" description="UspA" evidence="1">
    <location>
        <begin position="11"/>
        <end position="165"/>
    </location>
</feature>
<dbReference type="PRINTS" id="PR01438">
    <property type="entry name" value="UNVRSLSTRESS"/>
</dbReference>
<sequence>MEKEKEGCDSKVMVAIDESESSYYALTWVLNNLKNSIVNSPLLIFSAQPIPKNYSAYAAQLGIARIYFPFSPTLDMISTVQERNKKVSLGILEKAKNICASRGVKAETITELGEPGELICNAVKNYKVNLLVLGKNEGGALKRAFLGSVSSYCLNNAECAVLVVKKNQNEREH</sequence>
<evidence type="ECO:0000313" key="3">
    <source>
        <dbReference type="Proteomes" id="UP001174677"/>
    </source>
</evidence>
<dbReference type="SUPFAM" id="SSF52402">
    <property type="entry name" value="Adenine nucleotide alpha hydrolases-like"/>
    <property type="match status" value="1"/>
</dbReference>
<reference evidence="2" key="1">
    <citation type="journal article" date="2023" name="Plant Biotechnol. J.">
        <title>Chromosome-level wild Hevea brasiliensis genome provides new tools for genomic-assisted breeding and valuable loci to elevate rubber yield.</title>
        <authorList>
            <person name="Cheng H."/>
            <person name="Song X."/>
            <person name="Hu Y."/>
            <person name="Wu T."/>
            <person name="Yang Q."/>
            <person name="An Z."/>
            <person name="Feng S."/>
            <person name="Deng Z."/>
            <person name="Wu W."/>
            <person name="Zeng X."/>
            <person name="Tu M."/>
            <person name="Wang X."/>
            <person name="Huang H."/>
        </authorList>
    </citation>
    <scope>NUCLEOTIDE SEQUENCE</scope>
    <source>
        <strain evidence="2">MT/VB/25A 57/8</strain>
    </source>
</reference>
<gene>
    <name evidence="2" type="ORF">P3X46_031358</name>
</gene>
<dbReference type="Gene3D" id="3.40.50.620">
    <property type="entry name" value="HUPs"/>
    <property type="match status" value="1"/>
</dbReference>
<dbReference type="InterPro" id="IPR006016">
    <property type="entry name" value="UspA"/>
</dbReference>
<protein>
    <recommendedName>
        <fullName evidence="1">UspA domain-containing protein</fullName>
    </recommendedName>
</protein>
<dbReference type="Pfam" id="PF00582">
    <property type="entry name" value="Usp"/>
    <property type="match status" value="1"/>
</dbReference>
<dbReference type="CDD" id="cd23659">
    <property type="entry name" value="USP_At3g01520-like"/>
    <property type="match status" value="1"/>
</dbReference>